<dbReference type="InterPro" id="IPR029044">
    <property type="entry name" value="Nucleotide-diphossugar_trans"/>
</dbReference>
<keyword evidence="3" id="KW-0808">Transferase</keyword>
<dbReference type="PANTHER" id="PTHR43179:SF12">
    <property type="entry name" value="GALACTOFURANOSYLTRANSFERASE GLFT2"/>
    <property type="match status" value="1"/>
</dbReference>
<dbReference type="STRING" id="1797110.A3841_01400"/>
<proteinExistence type="inferred from homology"/>
<dbReference type="GO" id="GO:0016757">
    <property type="term" value="F:glycosyltransferase activity"/>
    <property type="evidence" value="ECO:0007669"/>
    <property type="project" value="UniProtKB-KW"/>
</dbReference>
<accession>A0A1Q5PBL1</accession>
<dbReference type="PANTHER" id="PTHR43179">
    <property type="entry name" value="RHAMNOSYLTRANSFERASE WBBL"/>
    <property type="match status" value="1"/>
</dbReference>
<dbReference type="Gene3D" id="3.90.550.10">
    <property type="entry name" value="Spore Coat Polysaccharide Biosynthesis Protein SpsA, Chain A"/>
    <property type="match status" value="1"/>
</dbReference>
<gene>
    <name evidence="5" type="ORF">A3841_01400</name>
</gene>
<organism evidence="5 6">
    <name type="scientific">Pontibacter flavimaris</name>
    <dbReference type="NCBI Taxonomy" id="1797110"/>
    <lineage>
        <taxon>Bacteria</taxon>
        <taxon>Pseudomonadati</taxon>
        <taxon>Bacteroidota</taxon>
        <taxon>Cytophagia</taxon>
        <taxon>Cytophagales</taxon>
        <taxon>Hymenobacteraceae</taxon>
        <taxon>Pontibacter</taxon>
    </lineage>
</organism>
<evidence type="ECO:0000313" key="5">
    <source>
        <dbReference type="EMBL" id="OKL39625.1"/>
    </source>
</evidence>
<evidence type="ECO:0000259" key="4">
    <source>
        <dbReference type="Pfam" id="PF00535"/>
    </source>
</evidence>
<evidence type="ECO:0000313" key="6">
    <source>
        <dbReference type="Proteomes" id="UP000186551"/>
    </source>
</evidence>
<evidence type="ECO:0000256" key="1">
    <source>
        <dbReference type="ARBA" id="ARBA00006739"/>
    </source>
</evidence>
<dbReference type="Proteomes" id="UP000186551">
    <property type="component" value="Unassembled WGS sequence"/>
</dbReference>
<keyword evidence="6" id="KW-1185">Reference proteome</keyword>
<dbReference type="InterPro" id="IPR001173">
    <property type="entry name" value="Glyco_trans_2-like"/>
</dbReference>
<name>A0A1Q5PBL1_9BACT</name>
<evidence type="ECO:0000256" key="3">
    <source>
        <dbReference type="ARBA" id="ARBA00022679"/>
    </source>
</evidence>
<dbReference type="EMBL" id="LVWA01000008">
    <property type="protein sequence ID" value="OKL39625.1"/>
    <property type="molecule type" value="Genomic_DNA"/>
</dbReference>
<protein>
    <recommendedName>
        <fullName evidence="4">Glycosyltransferase 2-like domain-containing protein</fullName>
    </recommendedName>
</protein>
<evidence type="ECO:0000256" key="2">
    <source>
        <dbReference type="ARBA" id="ARBA00022676"/>
    </source>
</evidence>
<dbReference type="RefSeq" id="WP_073852965.1">
    <property type="nucleotide sequence ID" value="NZ_LVWA01000008.1"/>
</dbReference>
<comment type="caution">
    <text evidence="5">The sequence shown here is derived from an EMBL/GenBank/DDBJ whole genome shotgun (WGS) entry which is preliminary data.</text>
</comment>
<feature type="domain" description="Glycosyltransferase 2-like" evidence="4">
    <location>
        <begin position="18"/>
        <end position="126"/>
    </location>
</feature>
<dbReference type="CDD" id="cd02526">
    <property type="entry name" value="GT2_RfbF_like"/>
    <property type="match status" value="1"/>
</dbReference>
<comment type="similarity">
    <text evidence="1">Belongs to the glycosyltransferase 2 family.</text>
</comment>
<keyword evidence="2" id="KW-0328">Glycosyltransferase</keyword>
<dbReference type="Pfam" id="PF00535">
    <property type="entry name" value="Glycos_transf_2"/>
    <property type="match status" value="1"/>
</dbReference>
<sequence>MISNIAGVVVLYNPEEDIIDNVSTYYNSLQKLYVVDNSEVPSEKVLQELSKNFPHTEYHHLANNQGIAKALNIAASRAIEEGFDWLLTMDQDSQASEDMIPKLLEVSANIPKEQVGIIAPRYILETDSLDAEQSNLQEVDVAITSGNLLNLCAFKEVGPFREDFFIDYVDHEYCLRLKLSNYKIVINNKVLLYHKLGDSKSHSFLGYQVNASHHNFLRRYYITRNRLAVLKEFKIQFPQYYRNESTNNLREFIKIILFEKNKVKKIKSVYKGYLDFRRNKFGKYRHN</sequence>
<dbReference type="AlphaFoldDB" id="A0A1Q5PBL1"/>
<reference evidence="5 6" key="1">
    <citation type="submission" date="2016-03" db="EMBL/GenBank/DDBJ databases">
        <title>Genome sequence of Pontibacter sp. nov., of the family cytophagaceae, isolated from marine sediment of the Yellow Sea, China.</title>
        <authorList>
            <person name="Zhang G."/>
            <person name="Zhang R."/>
        </authorList>
    </citation>
    <scope>NUCLEOTIDE SEQUENCE [LARGE SCALE GENOMIC DNA]</scope>
    <source>
        <strain evidence="5 6">S10-8</strain>
    </source>
</reference>
<dbReference type="SUPFAM" id="SSF53448">
    <property type="entry name" value="Nucleotide-diphospho-sugar transferases"/>
    <property type="match status" value="1"/>
</dbReference>
<dbReference type="OrthoDB" id="9771846at2"/>